<keyword evidence="3" id="KW-1185">Reference proteome</keyword>
<sequence length="444" mass="49839">MSTTPVSRDTVSSAVASLGKWMHGRSAASKPQLLLDDRDDFFVLLLSLRRIPSNCRTNPFFLSIPHPIFPLSDPTLSPSVFLIIDDRAADSPPPSKFLEEAKECNLPISEVIGISTLRTDYRAFESRRKLCGSHDLFLADKKILPLLPRLLGKSFFQKKKNPLPVNFSRVGWKDQIKRILNSTFFYLRSGTCCAIRVGRLAMEVEHVVDNVMAAIDEAVEKIPKKWENVRSLNLKAVDSVALPIYQAVPEIGLKIEIGEREDSGAEDVLDGDEVVEEKSEKKKKKKKGVRYMDGVPLAGEELVKGDGEGEGEEEKRKKRKKRSKEGTGGETNLDEIEVIKKKKKAGTGGDEEVKLKQKKGGAGDKFGVLEMEVKTKKKKNRQENIEIEVINCAKTKTKKEKIGNVDRKLSNEIVEKMEREEKRKGKNLEAVKEVKKGEKNKTKV</sequence>
<dbReference type="PANTHER" id="PTHR23105">
    <property type="entry name" value="RIBOSOMAL PROTEIN L7AE FAMILY MEMBER"/>
    <property type="match status" value="1"/>
</dbReference>
<reference evidence="2" key="1">
    <citation type="submission" date="2020-01" db="EMBL/GenBank/DDBJ databases">
        <title>Genome sequence of Kobresia littledalei, the first chromosome-level genome in the family Cyperaceae.</title>
        <authorList>
            <person name="Qu G."/>
        </authorList>
    </citation>
    <scope>NUCLEOTIDE SEQUENCE</scope>
    <source>
        <strain evidence="2">C.B.Clarke</strain>
        <tissue evidence="2">Leaf</tissue>
    </source>
</reference>
<proteinExistence type="predicted"/>
<dbReference type="InterPro" id="IPR023674">
    <property type="entry name" value="Ribosomal_uL1-like"/>
</dbReference>
<dbReference type="FunFam" id="3.30.190.20:FF:000005">
    <property type="entry name" value="Ribosomal L1 domain-containing protein 1"/>
    <property type="match status" value="1"/>
</dbReference>
<dbReference type="SUPFAM" id="SSF56808">
    <property type="entry name" value="Ribosomal protein L1"/>
    <property type="match status" value="1"/>
</dbReference>
<dbReference type="Proteomes" id="UP000623129">
    <property type="component" value="Unassembled WGS sequence"/>
</dbReference>
<dbReference type="InterPro" id="IPR028364">
    <property type="entry name" value="Ribosomal_uL1/biogenesis"/>
</dbReference>
<comment type="caution">
    <text evidence="2">The sequence shown here is derived from an EMBL/GenBank/DDBJ whole genome shotgun (WGS) entry which is preliminary data.</text>
</comment>
<dbReference type="AlphaFoldDB" id="A0A833R5Z4"/>
<dbReference type="Gene3D" id="3.40.50.790">
    <property type="match status" value="1"/>
</dbReference>
<accession>A0A833R5Z4</accession>
<dbReference type="InterPro" id="IPR016095">
    <property type="entry name" value="Ribosomal_uL1_3-a/b-sand"/>
</dbReference>
<dbReference type="OrthoDB" id="10251727at2759"/>
<protein>
    <submittedName>
        <fullName evidence="2">Ribosomal L1 domain-containing protein 1-like protein</fullName>
    </submittedName>
</protein>
<evidence type="ECO:0000313" key="3">
    <source>
        <dbReference type="Proteomes" id="UP000623129"/>
    </source>
</evidence>
<evidence type="ECO:0000313" key="2">
    <source>
        <dbReference type="EMBL" id="KAF3334757.1"/>
    </source>
</evidence>
<organism evidence="2 3">
    <name type="scientific">Carex littledalei</name>
    <dbReference type="NCBI Taxonomy" id="544730"/>
    <lineage>
        <taxon>Eukaryota</taxon>
        <taxon>Viridiplantae</taxon>
        <taxon>Streptophyta</taxon>
        <taxon>Embryophyta</taxon>
        <taxon>Tracheophyta</taxon>
        <taxon>Spermatophyta</taxon>
        <taxon>Magnoliopsida</taxon>
        <taxon>Liliopsida</taxon>
        <taxon>Poales</taxon>
        <taxon>Cyperaceae</taxon>
        <taxon>Cyperoideae</taxon>
        <taxon>Cariceae</taxon>
        <taxon>Carex</taxon>
        <taxon>Carex subgen. Euthyceras</taxon>
    </lineage>
</organism>
<dbReference type="EMBL" id="SWLB01000009">
    <property type="protein sequence ID" value="KAF3334757.1"/>
    <property type="molecule type" value="Genomic_DNA"/>
</dbReference>
<dbReference type="Gene3D" id="3.30.190.20">
    <property type="match status" value="1"/>
</dbReference>
<feature type="compositionally biased region" description="Acidic residues" evidence="1">
    <location>
        <begin position="266"/>
        <end position="275"/>
    </location>
</feature>
<feature type="region of interest" description="Disordered" evidence="1">
    <location>
        <begin position="266"/>
        <end position="359"/>
    </location>
</feature>
<evidence type="ECO:0000256" key="1">
    <source>
        <dbReference type="SAM" id="MobiDB-lite"/>
    </source>
</evidence>
<dbReference type="InterPro" id="IPR050257">
    <property type="entry name" value="eL8/uL1-like"/>
</dbReference>
<dbReference type="Pfam" id="PF00687">
    <property type="entry name" value="Ribosomal_L1"/>
    <property type="match status" value="1"/>
</dbReference>
<dbReference type="GO" id="GO:0003723">
    <property type="term" value="F:RNA binding"/>
    <property type="evidence" value="ECO:0007669"/>
    <property type="project" value="InterPro"/>
</dbReference>
<dbReference type="CDD" id="cd00403">
    <property type="entry name" value="Ribosomal_L1"/>
    <property type="match status" value="1"/>
</dbReference>
<feature type="region of interest" description="Disordered" evidence="1">
    <location>
        <begin position="419"/>
        <end position="444"/>
    </location>
</feature>
<gene>
    <name evidence="2" type="ORF">FCM35_KLT21361</name>
</gene>
<name>A0A833R5Z4_9POAL</name>